<name>A0A0B6YIR9_9EUPU</name>
<gene>
    <name evidence="1" type="primary">ORF25840</name>
</gene>
<evidence type="ECO:0000313" key="1">
    <source>
        <dbReference type="EMBL" id="CEK55706.1"/>
    </source>
</evidence>
<protein>
    <submittedName>
        <fullName evidence="1">Uncharacterized protein</fullName>
    </submittedName>
</protein>
<accession>A0A0B6YIR9</accession>
<proteinExistence type="predicted"/>
<dbReference type="EMBL" id="HACG01008841">
    <property type="protein sequence ID" value="CEK55706.1"/>
    <property type="molecule type" value="Transcribed_RNA"/>
</dbReference>
<dbReference type="AlphaFoldDB" id="A0A0B6YIR9"/>
<sequence length="50" mass="5600">AVCLEKVLVTEVSYEEIVDSSLLVGLPENMFFCTDFVSEANFRKPGSISW</sequence>
<feature type="non-terminal residue" evidence="1">
    <location>
        <position position="1"/>
    </location>
</feature>
<reference evidence="1" key="1">
    <citation type="submission" date="2014-12" db="EMBL/GenBank/DDBJ databases">
        <title>Insight into the proteome of Arion vulgaris.</title>
        <authorList>
            <person name="Aradska J."/>
            <person name="Bulat T."/>
            <person name="Smidak R."/>
            <person name="Sarate P."/>
            <person name="Gangsoo J."/>
            <person name="Sialana F."/>
            <person name="Bilban M."/>
            <person name="Lubec G."/>
        </authorList>
    </citation>
    <scope>NUCLEOTIDE SEQUENCE</scope>
    <source>
        <tissue evidence="1">Skin</tissue>
    </source>
</reference>
<organism evidence="1">
    <name type="scientific">Arion vulgaris</name>
    <dbReference type="NCBI Taxonomy" id="1028688"/>
    <lineage>
        <taxon>Eukaryota</taxon>
        <taxon>Metazoa</taxon>
        <taxon>Spiralia</taxon>
        <taxon>Lophotrochozoa</taxon>
        <taxon>Mollusca</taxon>
        <taxon>Gastropoda</taxon>
        <taxon>Heterobranchia</taxon>
        <taxon>Euthyneura</taxon>
        <taxon>Panpulmonata</taxon>
        <taxon>Eupulmonata</taxon>
        <taxon>Stylommatophora</taxon>
        <taxon>Helicina</taxon>
        <taxon>Arionoidea</taxon>
        <taxon>Arionidae</taxon>
        <taxon>Arion</taxon>
    </lineage>
</organism>